<reference evidence="2 3" key="1">
    <citation type="submission" date="2019-05" db="EMBL/GenBank/DDBJ databases">
        <title>Emergence of the Ug99 lineage of the wheat stem rust pathogen through somatic hybridization.</title>
        <authorList>
            <person name="Li F."/>
            <person name="Upadhyaya N.M."/>
            <person name="Sperschneider J."/>
            <person name="Matny O."/>
            <person name="Nguyen-Phuc H."/>
            <person name="Mago R."/>
            <person name="Raley C."/>
            <person name="Miller M.E."/>
            <person name="Silverstein K.A.T."/>
            <person name="Henningsen E."/>
            <person name="Hirsch C.D."/>
            <person name="Visser B."/>
            <person name="Pretorius Z.A."/>
            <person name="Steffenson B.J."/>
            <person name="Schwessinger B."/>
            <person name="Dodds P.N."/>
            <person name="Figueroa M."/>
        </authorList>
    </citation>
    <scope>NUCLEOTIDE SEQUENCE [LARGE SCALE GENOMIC DNA]</scope>
    <source>
        <strain evidence="2 3">Ug99</strain>
    </source>
</reference>
<protein>
    <submittedName>
        <fullName evidence="2">Uncharacterized protein</fullName>
    </submittedName>
</protein>
<accession>A0A5B0RV01</accession>
<proteinExistence type="predicted"/>
<sequence length="246" mass="27944">MSLPFSTPDLEDGFAPSTPFRNHPFNRPSGSSSAFNWNLENTMPPPPKNKGKGKASQMRDTTDEDSDIGDTTPQGTNIPPVSNTQNAGEPVYNREQQQPDNQANMNQQPIPQIAPKIIKEPGLFYNGENFGKFLMRFERAARAFNASDYDKALQIKQFMKTEELKIQLEAMDGFEKCEWAKLRKEMIETWGELDNTILYTCNDLAKVTKEDGVNGGIKDHREFKSYLGKFTTILKYLVTNKQIHQK</sequence>
<dbReference type="PANTHER" id="PTHR33246:SF51">
    <property type="entry name" value="MYB_SANT-LIKE DOMAIN-CONTAINING PROTEIN"/>
    <property type="match status" value="1"/>
</dbReference>
<organism evidence="2 3">
    <name type="scientific">Puccinia graminis f. sp. tritici</name>
    <dbReference type="NCBI Taxonomy" id="56615"/>
    <lineage>
        <taxon>Eukaryota</taxon>
        <taxon>Fungi</taxon>
        <taxon>Dikarya</taxon>
        <taxon>Basidiomycota</taxon>
        <taxon>Pucciniomycotina</taxon>
        <taxon>Pucciniomycetes</taxon>
        <taxon>Pucciniales</taxon>
        <taxon>Pucciniaceae</taxon>
        <taxon>Puccinia</taxon>
    </lineage>
</organism>
<comment type="caution">
    <text evidence="2">The sequence shown here is derived from an EMBL/GenBank/DDBJ whole genome shotgun (WGS) entry which is preliminary data.</text>
</comment>
<evidence type="ECO:0000313" key="3">
    <source>
        <dbReference type="Proteomes" id="UP000325313"/>
    </source>
</evidence>
<feature type="compositionally biased region" description="Polar residues" evidence="1">
    <location>
        <begin position="28"/>
        <end position="41"/>
    </location>
</feature>
<dbReference type="PANTHER" id="PTHR33246">
    <property type="entry name" value="CCHC-TYPE DOMAIN-CONTAINING PROTEIN"/>
    <property type="match status" value="1"/>
</dbReference>
<dbReference type="Proteomes" id="UP000325313">
    <property type="component" value="Unassembled WGS sequence"/>
</dbReference>
<gene>
    <name evidence="2" type="ORF">PGTUg99_034175</name>
</gene>
<feature type="compositionally biased region" description="Polar residues" evidence="1">
    <location>
        <begin position="69"/>
        <end position="87"/>
    </location>
</feature>
<name>A0A5B0RV01_PUCGR</name>
<evidence type="ECO:0000313" key="2">
    <source>
        <dbReference type="EMBL" id="KAA1129427.1"/>
    </source>
</evidence>
<dbReference type="AlphaFoldDB" id="A0A5B0RV01"/>
<dbReference type="EMBL" id="VDEP01000137">
    <property type="protein sequence ID" value="KAA1129427.1"/>
    <property type="molecule type" value="Genomic_DNA"/>
</dbReference>
<feature type="region of interest" description="Disordered" evidence="1">
    <location>
        <begin position="1"/>
        <end position="88"/>
    </location>
</feature>
<evidence type="ECO:0000256" key="1">
    <source>
        <dbReference type="SAM" id="MobiDB-lite"/>
    </source>
</evidence>